<dbReference type="SMART" id="SM00342">
    <property type="entry name" value="HTH_ARAC"/>
    <property type="match status" value="1"/>
</dbReference>
<keyword evidence="3" id="KW-0804">Transcription</keyword>
<keyword evidence="2" id="KW-0238">DNA-binding</keyword>
<evidence type="ECO:0000256" key="1">
    <source>
        <dbReference type="ARBA" id="ARBA00023015"/>
    </source>
</evidence>
<dbReference type="RefSeq" id="WP_379666214.1">
    <property type="nucleotide sequence ID" value="NZ_JBHULH010000004.1"/>
</dbReference>
<feature type="domain" description="HTH araC/xylS-type" evidence="4">
    <location>
        <begin position="154"/>
        <end position="254"/>
    </location>
</feature>
<evidence type="ECO:0000256" key="2">
    <source>
        <dbReference type="ARBA" id="ARBA00023125"/>
    </source>
</evidence>
<dbReference type="PANTHER" id="PTHR46796">
    <property type="entry name" value="HTH-TYPE TRANSCRIPTIONAL ACTIVATOR RHAS-RELATED"/>
    <property type="match status" value="1"/>
</dbReference>
<dbReference type="Pfam" id="PF20240">
    <property type="entry name" value="DUF6597"/>
    <property type="match status" value="1"/>
</dbReference>
<evidence type="ECO:0000259" key="4">
    <source>
        <dbReference type="PROSITE" id="PS01124"/>
    </source>
</evidence>
<reference evidence="6" key="1">
    <citation type="journal article" date="2019" name="Int. J. Syst. Evol. Microbiol.">
        <title>The Global Catalogue of Microorganisms (GCM) 10K type strain sequencing project: providing services to taxonomists for standard genome sequencing and annotation.</title>
        <authorList>
            <consortium name="The Broad Institute Genomics Platform"/>
            <consortium name="The Broad Institute Genome Sequencing Center for Infectious Disease"/>
            <person name="Wu L."/>
            <person name="Ma J."/>
        </authorList>
    </citation>
    <scope>NUCLEOTIDE SEQUENCE [LARGE SCALE GENOMIC DNA]</scope>
    <source>
        <strain evidence="6">KCTC 52127</strain>
    </source>
</reference>
<dbReference type="PROSITE" id="PS01124">
    <property type="entry name" value="HTH_ARAC_FAMILY_2"/>
    <property type="match status" value="1"/>
</dbReference>
<dbReference type="EMBL" id="JBHULH010000004">
    <property type="protein sequence ID" value="MFD2567504.1"/>
    <property type="molecule type" value="Genomic_DNA"/>
</dbReference>
<name>A0ABW5LSE1_9FLAO</name>
<evidence type="ECO:0000256" key="3">
    <source>
        <dbReference type="ARBA" id="ARBA00023163"/>
    </source>
</evidence>
<dbReference type="Proteomes" id="UP001597508">
    <property type="component" value="Unassembled WGS sequence"/>
</dbReference>
<sequence>MIYRLQPSKKELSHIIKSFWMIDSQGSAEIRKEKIIPDGYPEMIFHYGEPYRINISGDWELQAKELIGGQIRNHFFLENTGTSKMFAIKFQPWALKELFGLDMSTLVDNVIETPISLQKEFTEVKTIAVGDLPFEERVSQIEEWFLHKNYGNLNVKYKAVQQIHEKNGLIQLSDLISSTQISERTLERYFKTYIGLSPKFYSRIIRFSSIFKLIQEEPIDWQDVIFKAGYYDQSHFIKNFQEFTGEDPSRYGFSKQNMANLFLKK</sequence>
<keyword evidence="6" id="KW-1185">Reference proteome</keyword>
<proteinExistence type="predicted"/>
<dbReference type="Gene3D" id="1.10.10.60">
    <property type="entry name" value="Homeodomain-like"/>
    <property type="match status" value="1"/>
</dbReference>
<dbReference type="InterPro" id="IPR009057">
    <property type="entry name" value="Homeodomain-like_sf"/>
</dbReference>
<dbReference type="SUPFAM" id="SSF46689">
    <property type="entry name" value="Homeodomain-like"/>
    <property type="match status" value="1"/>
</dbReference>
<dbReference type="Pfam" id="PF12833">
    <property type="entry name" value="HTH_18"/>
    <property type="match status" value="1"/>
</dbReference>
<dbReference type="PANTHER" id="PTHR46796:SF13">
    <property type="entry name" value="HTH-TYPE TRANSCRIPTIONAL ACTIVATOR RHAS"/>
    <property type="match status" value="1"/>
</dbReference>
<protein>
    <submittedName>
        <fullName evidence="5">DUF6597 domain-containing transcriptional factor</fullName>
    </submittedName>
</protein>
<organism evidence="5 6">
    <name type="scientific">Pseudotenacibaculum haliotis</name>
    <dbReference type="NCBI Taxonomy" id="1862138"/>
    <lineage>
        <taxon>Bacteria</taxon>
        <taxon>Pseudomonadati</taxon>
        <taxon>Bacteroidota</taxon>
        <taxon>Flavobacteriia</taxon>
        <taxon>Flavobacteriales</taxon>
        <taxon>Flavobacteriaceae</taxon>
        <taxon>Pseudotenacibaculum</taxon>
    </lineage>
</organism>
<dbReference type="InterPro" id="IPR018060">
    <property type="entry name" value="HTH_AraC"/>
</dbReference>
<accession>A0ABW5LSE1</accession>
<keyword evidence="1" id="KW-0805">Transcription regulation</keyword>
<gene>
    <name evidence="5" type="ORF">ACFSRZ_08970</name>
</gene>
<evidence type="ECO:0000313" key="6">
    <source>
        <dbReference type="Proteomes" id="UP001597508"/>
    </source>
</evidence>
<dbReference type="InterPro" id="IPR050204">
    <property type="entry name" value="AraC_XylS_family_regulators"/>
</dbReference>
<dbReference type="InterPro" id="IPR046532">
    <property type="entry name" value="DUF6597"/>
</dbReference>
<evidence type="ECO:0000313" key="5">
    <source>
        <dbReference type="EMBL" id="MFD2567504.1"/>
    </source>
</evidence>
<comment type="caution">
    <text evidence="5">The sequence shown here is derived from an EMBL/GenBank/DDBJ whole genome shotgun (WGS) entry which is preliminary data.</text>
</comment>